<proteinExistence type="predicted"/>
<organism evidence="2 3">
    <name type="scientific">Cadophora malorum</name>
    <dbReference type="NCBI Taxonomy" id="108018"/>
    <lineage>
        <taxon>Eukaryota</taxon>
        <taxon>Fungi</taxon>
        <taxon>Dikarya</taxon>
        <taxon>Ascomycota</taxon>
        <taxon>Pezizomycotina</taxon>
        <taxon>Leotiomycetes</taxon>
        <taxon>Helotiales</taxon>
        <taxon>Ploettnerulaceae</taxon>
        <taxon>Cadophora</taxon>
    </lineage>
</organism>
<feature type="region of interest" description="Disordered" evidence="1">
    <location>
        <begin position="64"/>
        <end position="108"/>
    </location>
</feature>
<dbReference type="AlphaFoldDB" id="A0A8H7W420"/>
<evidence type="ECO:0000313" key="3">
    <source>
        <dbReference type="Proteomes" id="UP000664132"/>
    </source>
</evidence>
<evidence type="ECO:0000313" key="2">
    <source>
        <dbReference type="EMBL" id="KAG4411523.1"/>
    </source>
</evidence>
<gene>
    <name evidence="2" type="ORF">IFR04_015346</name>
</gene>
<dbReference type="EMBL" id="JAFJYH010000466">
    <property type="protein sequence ID" value="KAG4411523.1"/>
    <property type="molecule type" value="Genomic_DNA"/>
</dbReference>
<protein>
    <recommendedName>
        <fullName evidence="4">Myb-like domain-containing protein</fullName>
    </recommendedName>
</protein>
<evidence type="ECO:0008006" key="4">
    <source>
        <dbReference type="Google" id="ProtNLM"/>
    </source>
</evidence>
<keyword evidence="3" id="KW-1185">Reference proteome</keyword>
<reference evidence="2" key="1">
    <citation type="submission" date="2021-02" db="EMBL/GenBank/DDBJ databases">
        <title>Genome sequence Cadophora malorum strain M34.</title>
        <authorList>
            <person name="Stefanovic E."/>
            <person name="Vu D."/>
            <person name="Scully C."/>
            <person name="Dijksterhuis J."/>
            <person name="Roader J."/>
            <person name="Houbraken J."/>
        </authorList>
    </citation>
    <scope>NUCLEOTIDE SEQUENCE</scope>
    <source>
        <strain evidence="2">M34</strain>
    </source>
</reference>
<dbReference type="InterPro" id="IPR001005">
    <property type="entry name" value="SANT/Myb"/>
</dbReference>
<sequence>MPGVKGQWTNEENYSLLFQMVQQLMGDGGKSVKYDQINIPGRTPRALKEHYAQMKNEVQAVDIQNQGSAGIPQVRATRGPGSGKKIKAEGKGTAKAATPSKRKSGDDGNNMSEFFLSFDMQQLTIFPHWIILLQISVASLQLRSSSADDVASASPQSYHSYDYYN</sequence>
<comment type="caution">
    <text evidence="2">The sequence shown here is derived from an EMBL/GenBank/DDBJ whole genome shotgun (WGS) entry which is preliminary data.</text>
</comment>
<dbReference type="Proteomes" id="UP000664132">
    <property type="component" value="Unassembled WGS sequence"/>
</dbReference>
<name>A0A8H7W420_9HELO</name>
<dbReference type="OrthoDB" id="4848529at2759"/>
<dbReference type="CDD" id="cd00167">
    <property type="entry name" value="SANT"/>
    <property type="match status" value="1"/>
</dbReference>
<accession>A0A8H7W420</accession>
<evidence type="ECO:0000256" key="1">
    <source>
        <dbReference type="SAM" id="MobiDB-lite"/>
    </source>
</evidence>